<dbReference type="PANTHER" id="PTHR43427:SF12">
    <property type="entry name" value="CHLORIDE TRANSPORTER"/>
    <property type="match status" value="1"/>
</dbReference>
<dbReference type="AlphaFoldDB" id="A0A174DIX1"/>
<keyword evidence="4 5" id="KW-0472">Membrane</keyword>
<evidence type="ECO:0000313" key="7">
    <source>
        <dbReference type="Proteomes" id="UP000095468"/>
    </source>
</evidence>
<feature type="transmembrane region" description="Helical" evidence="5">
    <location>
        <begin position="323"/>
        <end position="342"/>
    </location>
</feature>
<dbReference type="Pfam" id="PF00654">
    <property type="entry name" value="Voltage_CLC"/>
    <property type="match status" value="2"/>
</dbReference>
<protein>
    <submittedName>
        <fullName evidence="6">Voltage gated chloride channel</fullName>
    </submittedName>
</protein>
<evidence type="ECO:0000313" key="6">
    <source>
        <dbReference type="EMBL" id="CUO24138.1"/>
    </source>
</evidence>
<feature type="transmembrane region" description="Helical" evidence="5">
    <location>
        <begin position="64"/>
        <end position="82"/>
    </location>
</feature>
<sequence length="434" mass="45409">MDNLAKPTNRALFLVSVAVTGALAGAAVWLFFFAMEHGIDYLWTEIPHALGVASPELASGPFGFLPYPFFVCLLGGLLIGLYEKMTGTKTDDLNQVMAKVKQDGRYPYDNLGKLSLAALLPLLFGGSIGPEAGLTGVIAGLCSWVGDRMRRFGAEFRELTLLGTQAALTALFTAPVFGFVAPLAGSTDGQGEDADDESASGEITIKLPKAQKTVVYGIAIAGGLGTYLLLGQLVGGGMGMPRFESAEVGNLELTWLVPLSLIGTVCGWLYFVSEHASEALSHAIGERPVVKAMLAGLALAICGTVLPYTMFAGETQADVLMETYLTIPAGVLIATGLVKAMLTPALINLGWRGGHFFPVIFSGVSLGYGLAILTGADPVFCVAVCTASTMGAVMRQPVMVVGLLLMCFPLKGIVCMIIAAVIAAGIPLPKPLRK</sequence>
<name>A0A174DIX1_9ACTN</name>
<dbReference type="Gene3D" id="1.10.3080.10">
    <property type="entry name" value="Clc chloride channel"/>
    <property type="match status" value="1"/>
</dbReference>
<proteinExistence type="predicted"/>
<feature type="transmembrane region" description="Helical" evidence="5">
    <location>
        <begin position="12"/>
        <end position="35"/>
    </location>
</feature>
<dbReference type="GO" id="GO:0016020">
    <property type="term" value="C:membrane"/>
    <property type="evidence" value="ECO:0007669"/>
    <property type="project" value="UniProtKB-SubCell"/>
</dbReference>
<evidence type="ECO:0000256" key="5">
    <source>
        <dbReference type="SAM" id="Phobius"/>
    </source>
</evidence>
<evidence type="ECO:0000256" key="4">
    <source>
        <dbReference type="ARBA" id="ARBA00023136"/>
    </source>
</evidence>
<dbReference type="EMBL" id="CYYP01000010">
    <property type="protein sequence ID" value="CUO24138.1"/>
    <property type="molecule type" value="Genomic_DNA"/>
</dbReference>
<evidence type="ECO:0000256" key="3">
    <source>
        <dbReference type="ARBA" id="ARBA00022989"/>
    </source>
</evidence>
<feature type="transmembrane region" description="Helical" evidence="5">
    <location>
        <begin position="398"/>
        <end position="426"/>
    </location>
</feature>
<dbReference type="InterPro" id="IPR050368">
    <property type="entry name" value="ClC-type_chloride_channel"/>
</dbReference>
<gene>
    <name evidence="6" type="ORF">ERS852381_01264</name>
</gene>
<dbReference type="Proteomes" id="UP000095468">
    <property type="component" value="Unassembled WGS sequence"/>
</dbReference>
<feature type="transmembrane region" description="Helical" evidence="5">
    <location>
        <begin position="292"/>
        <end position="311"/>
    </location>
</feature>
<accession>A0A174DIX1</accession>
<organism evidence="6 7">
    <name type="scientific">Collinsella aerofaciens</name>
    <dbReference type="NCBI Taxonomy" id="74426"/>
    <lineage>
        <taxon>Bacteria</taxon>
        <taxon>Bacillati</taxon>
        <taxon>Actinomycetota</taxon>
        <taxon>Coriobacteriia</taxon>
        <taxon>Coriobacteriales</taxon>
        <taxon>Coriobacteriaceae</taxon>
        <taxon>Collinsella</taxon>
    </lineage>
</organism>
<dbReference type="RefSeq" id="WP_055286685.1">
    <property type="nucleotide sequence ID" value="NZ_CYYP01000010.1"/>
</dbReference>
<dbReference type="InterPro" id="IPR014743">
    <property type="entry name" value="Cl-channel_core"/>
</dbReference>
<evidence type="ECO:0000256" key="2">
    <source>
        <dbReference type="ARBA" id="ARBA00022692"/>
    </source>
</evidence>
<dbReference type="PANTHER" id="PTHR43427">
    <property type="entry name" value="CHLORIDE CHANNEL PROTEIN CLC-E"/>
    <property type="match status" value="1"/>
</dbReference>
<dbReference type="InterPro" id="IPR001807">
    <property type="entry name" value="ClC"/>
</dbReference>
<evidence type="ECO:0000256" key="1">
    <source>
        <dbReference type="ARBA" id="ARBA00004141"/>
    </source>
</evidence>
<dbReference type="CDD" id="cd00400">
    <property type="entry name" value="Voltage_gated_ClC"/>
    <property type="match status" value="1"/>
</dbReference>
<reference evidence="6 7" key="1">
    <citation type="submission" date="2015-09" db="EMBL/GenBank/DDBJ databases">
        <authorList>
            <consortium name="Pathogen Informatics"/>
        </authorList>
    </citation>
    <scope>NUCLEOTIDE SEQUENCE [LARGE SCALE GENOMIC DNA]</scope>
    <source>
        <strain evidence="6 7">2789STDY5608823</strain>
    </source>
</reference>
<dbReference type="GO" id="GO:0015108">
    <property type="term" value="F:chloride transmembrane transporter activity"/>
    <property type="evidence" value="ECO:0007669"/>
    <property type="project" value="InterPro"/>
</dbReference>
<dbReference type="SUPFAM" id="SSF81340">
    <property type="entry name" value="Clc chloride channel"/>
    <property type="match status" value="1"/>
</dbReference>
<keyword evidence="3 5" id="KW-1133">Transmembrane helix</keyword>
<comment type="subcellular location">
    <subcellularLocation>
        <location evidence="1">Membrane</location>
        <topology evidence="1">Multi-pass membrane protein</topology>
    </subcellularLocation>
</comment>
<keyword evidence="2 5" id="KW-0812">Transmembrane</keyword>
<feature type="transmembrane region" description="Helical" evidence="5">
    <location>
        <begin position="214"/>
        <end position="233"/>
    </location>
</feature>
<feature type="transmembrane region" description="Helical" evidence="5">
    <location>
        <begin position="253"/>
        <end position="271"/>
    </location>
</feature>